<dbReference type="PIRSF" id="PIRSF027833">
    <property type="entry name" value="MtTFB2"/>
    <property type="match status" value="1"/>
</dbReference>
<proteinExistence type="inferred from homology"/>
<feature type="binding site" evidence="11">
    <location>
        <position position="1"/>
    </location>
    <ligand>
        <name>S-adenosyl-L-methionine</name>
        <dbReference type="ChEBI" id="CHEBI:59789"/>
    </ligand>
</feature>
<dbReference type="InterPro" id="IPR001737">
    <property type="entry name" value="KsgA/Erm"/>
</dbReference>
<dbReference type="PANTHER" id="PTHR11727:SF13">
    <property type="entry name" value="DIMETHYLADENOSINE TRANSFERASE 2, MITOCHONDRIAL"/>
    <property type="match status" value="1"/>
</dbReference>
<evidence type="ECO:0000256" key="9">
    <source>
        <dbReference type="ARBA" id="ARBA00023128"/>
    </source>
</evidence>
<accession>A0A2G9QJZ3</accession>
<dbReference type="Pfam" id="PF00398">
    <property type="entry name" value="RrnaAD"/>
    <property type="match status" value="1"/>
</dbReference>
<keyword evidence="14" id="KW-1185">Reference proteome</keyword>
<keyword evidence="4 11" id="KW-0808">Transferase</keyword>
<dbReference type="GO" id="GO:0034246">
    <property type="term" value="F:mitochondrial transcription factor activity"/>
    <property type="evidence" value="ECO:0007669"/>
    <property type="project" value="TreeGrafter"/>
</dbReference>
<comment type="subcellular location">
    <subcellularLocation>
        <location evidence="1">Mitochondrion</location>
    </subcellularLocation>
</comment>
<dbReference type="GO" id="GO:0003723">
    <property type="term" value="F:RNA binding"/>
    <property type="evidence" value="ECO:0007669"/>
    <property type="project" value="UniProtKB-UniRule"/>
</dbReference>
<dbReference type="EMBL" id="KV967933">
    <property type="protein sequence ID" value="PIO15855.1"/>
    <property type="molecule type" value="Genomic_DNA"/>
</dbReference>
<evidence type="ECO:0000256" key="7">
    <source>
        <dbReference type="ARBA" id="ARBA00022946"/>
    </source>
</evidence>
<keyword evidence="7" id="KW-0809">Transit peptide</keyword>
<evidence type="ECO:0000313" key="14">
    <source>
        <dbReference type="Proteomes" id="UP000228934"/>
    </source>
</evidence>
<evidence type="ECO:0000256" key="4">
    <source>
        <dbReference type="ARBA" id="ARBA00022679"/>
    </source>
</evidence>
<keyword evidence="10" id="KW-0804">Transcription</keyword>
<keyword evidence="2 12" id="KW-0698">rRNA processing</keyword>
<keyword evidence="6 11" id="KW-0694">RNA-binding</keyword>
<dbReference type="Gene3D" id="3.40.50.150">
    <property type="entry name" value="Vaccinia Virus protein VP39"/>
    <property type="match status" value="1"/>
</dbReference>
<dbReference type="Proteomes" id="UP000228934">
    <property type="component" value="Unassembled WGS sequence"/>
</dbReference>
<dbReference type="InterPro" id="IPR029063">
    <property type="entry name" value="SAM-dependent_MTases_sf"/>
</dbReference>
<evidence type="ECO:0000256" key="8">
    <source>
        <dbReference type="ARBA" id="ARBA00023015"/>
    </source>
</evidence>
<dbReference type="EC" id="2.1.1.-" evidence="12"/>
<dbReference type="AlphaFoldDB" id="A0A2G9QJZ3"/>
<evidence type="ECO:0000256" key="6">
    <source>
        <dbReference type="ARBA" id="ARBA00022884"/>
    </source>
</evidence>
<dbReference type="PANTHER" id="PTHR11727">
    <property type="entry name" value="DIMETHYLADENOSINE TRANSFERASE"/>
    <property type="match status" value="1"/>
</dbReference>
<keyword evidence="9" id="KW-0496">Mitochondrion</keyword>
<dbReference type="SUPFAM" id="SSF53335">
    <property type="entry name" value="S-adenosyl-L-methionine-dependent methyltransferases"/>
    <property type="match status" value="1"/>
</dbReference>
<keyword evidence="8" id="KW-0805">Transcription regulation</keyword>
<dbReference type="OrthoDB" id="9895503at2759"/>
<evidence type="ECO:0000256" key="10">
    <source>
        <dbReference type="ARBA" id="ARBA00023163"/>
    </source>
</evidence>
<dbReference type="PROSITE" id="PS51689">
    <property type="entry name" value="SAM_RNA_A_N6_MT"/>
    <property type="match status" value="1"/>
</dbReference>
<dbReference type="GO" id="GO:0005759">
    <property type="term" value="C:mitochondrial matrix"/>
    <property type="evidence" value="ECO:0007669"/>
    <property type="project" value="TreeGrafter"/>
</dbReference>
<comment type="caution">
    <text evidence="11">Lacks conserved residue(s) required for the propagation of feature annotation.</text>
</comment>
<evidence type="ECO:0000256" key="11">
    <source>
        <dbReference type="PROSITE-ProRule" id="PRU01026"/>
    </source>
</evidence>
<evidence type="ECO:0000256" key="5">
    <source>
        <dbReference type="ARBA" id="ARBA00022691"/>
    </source>
</evidence>
<protein>
    <recommendedName>
        <fullName evidence="12">rRNA adenine N(6)-methyltransferase</fullName>
        <ecNumber evidence="12">2.1.1.-</ecNumber>
    </recommendedName>
</protein>
<gene>
    <name evidence="13" type="ORF">AB205_0192060</name>
</gene>
<keyword evidence="3 11" id="KW-0489">Methyltransferase</keyword>
<sequence>MFSNDLMERLGIDEVPWDAGIPMKVFGILSYEKERLLLWRYIYALYERLSIFRYGRIEFNFFMSETLYKSLITKPGDFKRYRALAVLCHLAFDIQLLHKEHVSTFSSSKKFKGPSIVNSGESLRDYLCLVRLTPRRNLFSEHFPPCDGKMFINMVKQCLAKRKSRIITNLDSWSPGDGEQLLQLLDLPANAMTGDICPEDYKLLFELLTHSEDFSQSFVFETCENLPSFAF</sequence>
<name>A0A2G9QJZ3_AQUCT</name>
<comment type="similarity">
    <text evidence="11 12">Belongs to the class I-like SAM-binding methyltransferase superfamily. rRNA adenine N(6)-methyltransferase family.</text>
</comment>
<evidence type="ECO:0000256" key="2">
    <source>
        <dbReference type="ARBA" id="ARBA00022552"/>
    </source>
</evidence>
<evidence type="ECO:0000256" key="12">
    <source>
        <dbReference type="RuleBase" id="RU362106"/>
    </source>
</evidence>
<evidence type="ECO:0000313" key="13">
    <source>
        <dbReference type="EMBL" id="PIO15855.1"/>
    </source>
</evidence>
<keyword evidence="5 11" id="KW-0949">S-adenosyl-L-methionine</keyword>
<organism evidence="13 14">
    <name type="scientific">Aquarana catesbeiana</name>
    <name type="common">American bullfrog</name>
    <name type="synonym">Rana catesbeiana</name>
    <dbReference type="NCBI Taxonomy" id="8400"/>
    <lineage>
        <taxon>Eukaryota</taxon>
        <taxon>Metazoa</taxon>
        <taxon>Chordata</taxon>
        <taxon>Craniata</taxon>
        <taxon>Vertebrata</taxon>
        <taxon>Euteleostomi</taxon>
        <taxon>Amphibia</taxon>
        <taxon>Batrachia</taxon>
        <taxon>Anura</taxon>
        <taxon>Neobatrachia</taxon>
        <taxon>Ranoidea</taxon>
        <taxon>Ranidae</taxon>
        <taxon>Aquarana</taxon>
    </lineage>
</organism>
<dbReference type="GO" id="GO:0000179">
    <property type="term" value="F:rRNA (adenine-N6,N6-)-dimethyltransferase activity"/>
    <property type="evidence" value="ECO:0007669"/>
    <property type="project" value="UniProtKB-UniRule"/>
</dbReference>
<evidence type="ECO:0000256" key="3">
    <source>
        <dbReference type="ARBA" id="ARBA00022603"/>
    </source>
</evidence>
<dbReference type="GO" id="GO:0006391">
    <property type="term" value="P:transcription initiation at mitochondrial promoter"/>
    <property type="evidence" value="ECO:0007669"/>
    <property type="project" value="TreeGrafter"/>
</dbReference>
<reference evidence="14" key="1">
    <citation type="journal article" date="2017" name="Nat. Commun.">
        <title>The North American bullfrog draft genome provides insight into hormonal regulation of long noncoding RNA.</title>
        <authorList>
            <person name="Hammond S.A."/>
            <person name="Warren R.L."/>
            <person name="Vandervalk B.P."/>
            <person name="Kucuk E."/>
            <person name="Khan H."/>
            <person name="Gibb E.A."/>
            <person name="Pandoh P."/>
            <person name="Kirk H."/>
            <person name="Zhao Y."/>
            <person name="Jones M."/>
            <person name="Mungall A.J."/>
            <person name="Coope R."/>
            <person name="Pleasance S."/>
            <person name="Moore R.A."/>
            <person name="Holt R.A."/>
            <person name="Round J.M."/>
            <person name="Ohora S."/>
            <person name="Walle B.V."/>
            <person name="Veldhoen N."/>
            <person name="Helbing C.C."/>
            <person name="Birol I."/>
        </authorList>
    </citation>
    <scope>NUCLEOTIDE SEQUENCE [LARGE SCALE GENOMIC DNA]</scope>
</reference>
<evidence type="ECO:0000256" key="1">
    <source>
        <dbReference type="ARBA" id="ARBA00004173"/>
    </source>
</evidence>